<sequence length="166" mass="19309">MLFKRFLSITPITSQAAATAIKPKRPPTAFSYYFKQNVKQICEANNVKTVDAMKIAGEKWRSFSESEKQKYFDEVKPLLENYQAQLKEFEKNLPPKRPATSFGLYLKEVSPDRRAQNPGLNQVEIMKLVSNEWKNMDESLKNKYREQFAEQLAVYNKAVEKFKKSA</sequence>
<evidence type="ECO:0000259" key="3">
    <source>
        <dbReference type="PROSITE" id="PS50118"/>
    </source>
</evidence>
<accession>A0ABX6EVW8</accession>
<dbReference type="InterPro" id="IPR009071">
    <property type="entry name" value="HMG_box_dom"/>
</dbReference>
<protein>
    <submittedName>
        <fullName evidence="4">High mobility group protein B3-like protein</fullName>
    </submittedName>
</protein>
<dbReference type="Pfam" id="PF00505">
    <property type="entry name" value="HMG_box"/>
    <property type="match status" value="2"/>
</dbReference>
<evidence type="ECO:0000256" key="1">
    <source>
        <dbReference type="ARBA" id="ARBA00023125"/>
    </source>
</evidence>
<feature type="DNA-binding region" description="HMG box" evidence="2">
    <location>
        <begin position="95"/>
        <end position="163"/>
    </location>
</feature>
<reference evidence="4 5" key="1">
    <citation type="submission" date="2016-03" db="EMBL/GenBank/DDBJ databases">
        <title>How can Kluyveromyces marxianus grow so fast - potential evolutionary course in Saccharomyces Complex revealed by comparative genomics.</title>
        <authorList>
            <person name="Mo W."/>
            <person name="Lu W."/>
            <person name="Yang X."/>
            <person name="Qi J."/>
            <person name="Lv H."/>
        </authorList>
    </citation>
    <scope>NUCLEOTIDE SEQUENCE [LARGE SCALE GENOMIC DNA]</scope>
    <source>
        <strain evidence="4 5">FIM1</strain>
    </source>
</reference>
<dbReference type="InterPro" id="IPR050342">
    <property type="entry name" value="HMGB"/>
</dbReference>
<dbReference type="PROSITE" id="PS50118">
    <property type="entry name" value="HMG_BOX_2"/>
    <property type="match status" value="2"/>
</dbReference>
<keyword evidence="2" id="KW-0539">Nucleus</keyword>
<organism evidence="4 5">
    <name type="scientific">Kluyveromyces marxianus</name>
    <name type="common">Yeast</name>
    <name type="synonym">Candida kefyr</name>
    <dbReference type="NCBI Taxonomy" id="4911"/>
    <lineage>
        <taxon>Eukaryota</taxon>
        <taxon>Fungi</taxon>
        <taxon>Dikarya</taxon>
        <taxon>Ascomycota</taxon>
        <taxon>Saccharomycotina</taxon>
        <taxon>Saccharomycetes</taxon>
        <taxon>Saccharomycetales</taxon>
        <taxon>Saccharomycetaceae</taxon>
        <taxon>Kluyveromyces</taxon>
    </lineage>
</organism>
<evidence type="ECO:0000256" key="2">
    <source>
        <dbReference type="PROSITE-ProRule" id="PRU00267"/>
    </source>
</evidence>
<reference evidence="4 5" key="2">
    <citation type="submission" date="2019-11" db="EMBL/GenBank/DDBJ databases">
        <authorList>
            <person name="Lu H."/>
        </authorList>
    </citation>
    <scope>NUCLEOTIDE SEQUENCE [LARGE SCALE GENOMIC DNA]</scope>
    <source>
        <strain evidence="4 5">FIM1</strain>
    </source>
</reference>
<dbReference type="EMBL" id="CP015058">
    <property type="protein sequence ID" value="QGN16443.1"/>
    <property type="molecule type" value="Genomic_DNA"/>
</dbReference>
<dbReference type="PANTHER" id="PTHR48112">
    <property type="entry name" value="HIGH MOBILITY GROUP PROTEIN DSP1"/>
    <property type="match status" value="1"/>
</dbReference>
<proteinExistence type="predicted"/>
<dbReference type="Proteomes" id="UP000422736">
    <property type="component" value="Chromosome 5"/>
</dbReference>
<name>A0ABX6EVW8_KLUMA</name>
<evidence type="ECO:0000313" key="4">
    <source>
        <dbReference type="EMBL" id="QGN16443.1"/>
    </source>
</evidence>
<evidence type="ECO:0000313" key="5">
    <source>
        <dbReference type="Proteomes" id="UP000422736"/>
    </source>
</evidence>
<gene>
    <name evidence="4" type="primary">ABF2</name>
    <name evidence="4" type="ORF">FIM1_3156</name>
</gene>
<feature type="domain" description="HMG box" evidence="3">
    <location>
        <begin position="95"/>
        <end position="163"/>
    </location>
</feature>
<dbReference type="Gene3D" id="1.10.30.10">
    <property type="entry name" value="High mobility group box domain"/>
    <property type="match status" value="2"/>
</dbReference>
<feature type="DNA-binding region" description="HMG box" evidence="2">
    <location>
        <begin position="23"/>
        <end position="90"/>
    </location>
</feature>
<dbReference type="InterPro" id="IPR036910">
    <property type="entry name" value="HMG_box_dom_sf"/>
</dbReference>
<keyword evidence="1 2" id="KW-0238">DNA-binding</keyword>
<dbReference type="SUPFAM" id="SSF47095">
    <property type="entry name" value="HMG-box"/>
    <property type="match status" value="2"/>
</dbReference>
<keyword evidence="5" id="KW-1185">Reference proteome</keyword>
<dbReference type="SMART" id="SM00398">
    <property type="entry name" value="HMG"/>
    <property type="match status" value="2"/>
</dbReference>
<feature type="domain" description="HMG box" evidence="3">
    <location>
        <begin position="23"/>
        <end position="90"/>
    </location>
</feature>